<dbReference type="OrthoDB" id="6286913at2759"/>
<evidence type="ECO:0000256" key="1">
    <source>
        <dbReference type="SAM" id="Phobius"/>
    </source>
</evidence>
<gene>
    <name evidence="3" type="ORF">ECPE_LOCUS8318</name>
</gene>
<proteinExistence type="predicted"/>
<dbReference type="AlphaFoldDB" id="A0A183AMY3"/>
<evidence type="ECO:0000313" key="4">
    <source>
        <dbReference type="Proteomes" id="UP000272942"/>
    </source>
</evidence>
<keyword evidence="1" id="KW-0812">Transmembrane</keyword>
<evidence type="ECO:0000256" key="2">
    <source>
        <dbReference type="SAM" id="SignalP"/>
    </source>
</evidence>
<organism evidence="5">
    <name type="scientific">Echinostoma caproni</name>
    <dbReference type="NCBI Taxonomy" id="27848"/>
    <lineage>
        <taxon>Eukaryota</taxon>
        <taxon>Metazoa</taxon>
        <taxon>Spiralia</taxon>
        <taxon>Lophotrochozoa</taxon>
        <taxon>Platyhelminthes</taxon>
        <taxon>Trematoda</taxon>
        <taxon>Digenea</taxon>
        <taxon>Plagiorchiida</taxon>
        <taxon>Echinostomata</taxon>
        <taxon>Echinostomatoidea</taxon>
        <taxon>Echinostomatidae</taxon>
        <taxon>Echinostoma</taxon>
    </lineage>
</organism>
<keyword evidence="1" id="KW-1133">Transmembrane helix</keyword>
<feature type="signal peptide" evidence="2">
    <location>
        <begin position="1"/>
        <end position="18"/>
    </location>
</feature>
<protein>
    <submittedName>
        <fullName evidence="5">DDE_Tnp_1_7 domain-containing protein</fullName>
    </submittedName>
</protein>
<dbReference type="EMBL" id="UZAN01045811">
    <property type="protein sequence ID" value="VDP83239.1"/>
    <property type="molecule type" value="Genomic_DNA"/>
</dbReference>
<keyword evidence="2" id="KW-0732">Signal</keyword>
<keyword evidence="4" id="KW-1185">Reference proteome</keyword>
<accession>A0A183AMY3</accession>
<reference evidence="3 4" key="2">
    <citation type="submission" date="2018-11" db="EMBL/GenBank/DDBJ databases">
        <authorList>
            <consortium name="Pathogen Informatics"/>
        </authorList>
    </citation>
    <scope>NUCLEOTIDE SEQUENCE [LARGE SCALE GENOMIC DNA]</scope>
    <source>
        <strain evidence="3 4">Egypt</strain>
    </source>
</reference>
<reference evidence="5" key="1">
    <citation type="submission" date="2016-06" db="UniProtKB">
        <authorList>
            <consortium name="WormBaseParasite"/>
        </authorList>
    </citation>
    <scope>IDENTIFICATION</scope>
</reference>
<evidence type="ECO:0000313" key="5">
    <source>
        <dbReference type="WBParaSite" id="ECPE_0000834401-mRNA-1"/>
    </source>
</evidence>
<dbReference type="WBParaSite" id="ECPE_0000834401-mRNA-1">
    <property type="protein sequence ID" value="ECPE_0000834401-mRNA-1"/>
    <property type="gene ID" value="ECPE_0000834401"/>
</dbReference>
<evidence type="ECO:0000313" key="3">
    <source>
        <dbReference type="EMBL" id="VDP83239.1"/>
    </source>
</evidence>
<name>A0A183AMY3_9TREM</name>
<feature type="transmembrane region" description="Helical" evidence="1">
    <location>
        <begin position="188"/>
        <end position="208"/>
    </location>
</feature>
<sequence length="253" mass="28695">MICLAGLIHIAWIRGCACRAPESKTTDTTPSKIVVPLDCEENREASKDLAQWTAAAAAAAIPSQLGGRTLFTRKCRSCVVRIHVGKRSAQTFCDHVDKNGFQGHLKRSLVDYGPVDMRQGHCAIPLVSDFRADLRMAIALACCLLTFTLPPDIEWLWVHKLRHTANTNFVKNYQLLKFAELVKQLMEGWYLLGWVLFMPLMFLSNPVVRAQFLKLYCHRVRCKRRHCRLCYCGYYCDTDMNESNCDGSGADLF</sequence>
<keyword evidence="1" id="KW-0472">Membrane</keyword>
<dbReference type="Proteomes" id="UP000272942">
    <property type="component" value="Unassembled WGS sequence"/>
</dbReference>
<feature type="chain" id="PRO_5043138154" evidence="2">
    <location>
        <begin position="19"/>
        <end position="253"/>
    </location>
</feature>